<dbReference type="RefSeq" id="WP_189990414.1">
    <property type="nucleotide sequence ID" value="NZ_BMZS01000005.1"/>
</dbReference>
<name>A0A919CQE1_9PROT</name>
<dbReference type="CDD" id="cd06150">
    <property type="entry name" value="YjgF_YER057c_UK114_like_2"/>
    <property type="match status" value="1"/>
</dbReference>
<dbReference type="Pfam" id="PF01042">
    <property type="entry name" value="Ribonuc_L-PSP"/>
    <property type="match status" value="1"/>
</dbReference>
<reference evidence="1" key="2">
    <citation type="submission" date="2020-09" db="EMBL/GenBank/DDBJ databases">
        <authorList>
            <person name="Sun Q."/>
            <person name="Kim S."/>
        </authorList>
    </citation>
    <scope>NUCLEOTIDE SEQUENCE</scope>
    <source>
        <strain evidence="1">KCTC 42651</strain>
    </source>
</reference>
<dbReference type="PANTHER" id="PTHR47328">
    <property type="match status" value="1"/>
</dbReference>
<accession>A0A919CQE1</accession>
<evidence type="ECO:0000313" key="2">
    <source>
        <dbReference type="Proteomes" id="UP000630353"/>
    </source>
</evidence>
<reference evidence="1" key="1">
    <citation type="journal article" date="2014" name="Int. J. Syst. Evol. Microbiol.">
        <title>Complete genome sequence of Corynebacterium casei LMG S-19264T (=DSM 44701T), isolated from a smear-ripened cheese.</title>
        <authorList>
            <consortium name="US DOE Joint Genome Institute (JGI-PGF)"/>
            <person name="Walter F."/>
            <person name="Albersmeier A."/>
            <person name="Kalinowski J."/>
            <person name="Ruckert C."/>
        </authorList>
    </citation>
    <scope>NUCLEOTIDE SEQUENCE</scope>
    <source>
        <strain evidence="1">KCTC 42651</strain>
    </source>
</reference>
<dbReference type="Proteomes" id="UP000630353">
    <property type="component" value="Unassembled WGS sequence"/>
</dbReference>
<dbReference type="Gene3D" id="3.30.1330.40">
    <property type="entry name" value="RutC-like"/>
    <property type="match status" value="1"/>
</dbReference>
<keyword evidence="2" id="KW-1185">Reference proteome</keyword>
<dbReference type="InterPro" id="IPR035959">
    <property type="entry name" value="RutC-like_sf"/>
</dbReference>
<protein>
    <recommendedName>
        <fullName evidence="3">Enamine deaminase RidA, house cleaning of reactive enamine intermediates, YjgF/YER057c/UK114 family</fullName>
    </recommendedName>
</protein>
<proteinExistence type="predicted"/>
<evidence type="ECO:0008006" key="3">
    <source>
        <dbReference type="Google" id="ProtNLM"/>
    </source>
</evidence>
<comment type="caution">
    <text evidence="1">The sequence shown here is derived from an EMBL/GenBank/DDBJ whole genome shotgun (WGS) entry which is preliminary data.</text>
</comment>
<sequence length="116" mass="12311">MIKRSAPYADILHEVVEKDGILYLAGVTGEDTTADMAGQTRSITEQIDALLAANGSDKSHLLSVTIYITDMKLKPAMNAVWKEWLSPAQVPARATIGVSDLDGCLIEVVAIAAKAG</sequence>
<dbReference type="EMBL" id="BMZS01000005">
    <property type="protein sequence ID" value="GHD52051.1"/>
    <property type="molecule type" value="Genomic_DNA"/>
</dbReference>
<evidence type="ECO:0000313" key="1">
    <source>
        <dbReference type="EMBL" id="GHD52051.1"/>
    </source>
</evidence>
<gene>
    <name evidence="1" type="ORF">GCM10017083_27200</name>
</gene>
<dbReference type="AlphaFoldDB" id="A0A919CQE1"/>
<dbReference type="InterPro" id="IPR035709">
    <property type="entry name" value="YoaB-like"/>
</dbReference>
<dbReference type="SUPFAM" id="SSF55298">
    <property type="entry name" value="YjgF-like"/>
    <property type="match status" value="1"/>
</dbReference>
<dbReference type="PANTHER" id="PTHR47328:SF1">
    <property type="entry name" value="RUTC FAMILY PROTEIN YOAB"/>
    <property type="match status" value="1"/>
</dbReference>
<organism evidence="1 2">
    <name type="scientific">Thalassobaculum fulvum</name>
    <dbReference type="NCBI Taxonomy" id="1633335"/>
    <lineage>
        <taxon>Bacteria</taxon>
        <taxon>Pseudomonadati</taxon>
        <taxon>Pseudomonadota</taxon>
        <taxon>Alphaproteobacteria</taxon>
        <taxon>Rhodospirillales</taxon>
        <taxon>Thalassobaculaceae</taxon>
        <taxon>Thalassobaculum</taxon>
    </lineage>
</organism>
<dbReference type="InterPro" id="IPR006175">
    <property type="entry name" value="YjgF/YER057c/UK114"/>
</dbReference>